<dbReference type="EMBL" id="VULZ01000014">
    <property type="protein sequence ID" value="MSS15689.1"/>
    <property type="molecule type" value="Genomic_DNA"/>
</dbReference>
<organism evidence="1 2">
    <name type="scientific">Porcincola intestinalis</name>
    <dbReference type="NCBI Taxonomy" id="2606632"/>
    <lineage>
        <taxon>Bacteria</taxon>
        <taxon>Bacillati</taxon>
        <taxon>Bacillota</taxon>
        <taxon>Clostridia</taxon>
        <taxon>Lachnospirales</taxon>
        <taxon>Lachnospiraceae</taxon>
        <taxon>Porcincola</taxon>
    </lineage>
</organism>
<sequence>MIDRTSALQISPDIVPAALIWTQEQHFQIVQTLINFGCEYVKGREEYTLLKQILAPENFTDVSNFGKTQDTENALISRLSDTGVISPICGAKGMNDTNQPTGLEPGIKPKQFLAPLDIQTKGSIAEVIPSFRVIQSKSLRLNIGFDTEFQENGDSRRVLSLQMSIALGAILIRYFFLVDPRYQVITAETGGKIPLKYCLADILADLKKCYFGNFPLVLKKDIVYKEQKWKGHDSYKIVDFEAMQDLVIPVTIICHTGKADISVFRRSKYDVDLIRDLGEIQGGWMTTKNVRFKAENDRNYNYYWLVNLAVRDTLGLTPADNKSLKALGNVINRPKITLPPDAINHMSAYAVNHPVEYYKYAMNDADIVVSFCSALFRCNHSIPMTLSSAAASSMYGSIKEYFGVSKKAEYDLIYRGLEMLDEGIIPSKDECMKFLKATRYVPRRDNPDAKIATEFYEEAYTGGFNASFYIGWITEHTTDFDLQNAYPTAMANIVDIDWSKPMRDFPRYYELTWQDLTSPLIPAVAVGSFDFPDDVYCPNIPVPVKGGMKIYPRHGRNVYMTGPDMYLALKLGAKVTVFRGGVNQILVRDGKPSKCLAYAVTQLVQDRMKAKKVYKDSPLVEKSLKTMVNSCYGKTAQNVSPKTRYNARKMGREDAEPSAVTSPYHASYTTALVRCMLIACINQLHEMGYHVYSVTTDGFITDAPTEIVRGLDAYGFAEIFQQGRYTLNQTTDPCDANQVWEPKHFNDTFLNITTRGNVAVNDKGVIAHNSYTTGEVKNSRADRDAYIIAVLSREGRLQCRTQIWTEFSEIVERKYDFKVSESLRQLSMNFDYKRCPIVETAKDTPVHYDSADGKQHIDTVIAEYDTRPFDDTEEFMNYRRTMENEDCVKVTGDLERVKVKSTTKTKGYIGKNLDRKILMSILMGYRSGIYQIPALDGLKQSEIVKTVNSWKIAKISVNDWKNCSRSKRQDNMLPHELIEETLKKILELGSEAPEE</sequence>
<evidence type="ECO:0008006" key="3">
    <source>
        <dbReference type="Google" id="ProtNLM"/>
    </source>
</evidence>
<protein>
    <recommendedName>
        <fullName evidence="3">DNA-directed DNA polymerase</fullName>
    </recommendedName>
</protein>
<keyword evidence="2" id="KW-1185">Reference proteome</keyword>
<gene>
    <name evidence="1" type="ORF">FYJ35_11725</name>
</gene>
<accession>A0A6L5X5M5</accession>
<reference evidence="1 2" key="1">
    <citation type="submission" date="2019-08" db="EMBL/GenBank/DDBJ databases">
        <title>In-depth cultivation of the pig gut microbiome towards novel bacterial diversity and tailored functional studies.</title>
        <authorList>
            <person name="Wylensek D."/>
            <person name="Hitch T.C.A."/>
            <person name="Clavel T."/>
        </authorList>
    </citation>
    <scope>NUCLEOTIDE SEQUENCE [LARGE SCALE GENOMIC DNA]</scope>
    <source>
        <strain evidence="1 2">Oil+RF-744-WCA-WT-11</strain>
    </source>
</reference>
<dbReference type="RefSeq" id="WP_154526793.1">
    <property type="nucleotide sequence ID" value="NZ_VULZ01000014.1"/>
</dbReference>
<dbReference type="InterPro" id="IPR043502">
    <property type="entry name" value="DNA/RNA_pol_sf"/>
</dbReference>
<dbReference type="SUPFAM" id="SSF56672">
    <property type="entry name" value="DNA/RNA polymerases"/>
    <property type="match status" value="1"/>
</dbReference>
<name>A0A6L5X5M5_9FIRM</name>
<comment type="caution">
    <text evidence="1">The sequence shown here is derived from an EMBL/GenBank/DDBJ whole genome shotgun (WGS) entry which is preliminary data.</text>
</comment>
<evidence type="ECO:0000313" key="2">
    <source>
        <dbReference type="Proteomes" id="UP000481852"/>
    </source>
</evidence>
<evidence type="ECO:0000313" key="1">
    <source>
        <dbReference type="EMBL" id="MSS15689.1"/>
    </source>
</evidence>
<dbReference type="Proteomes" id="UP000481852">
    <property type="component" value="Unassembled WGS sequence"/>
</dbReference>
<proteinExistence type="predicted"/>
<dbReference type="AlphaFoldDB" id="A0A6L5X5M5"/>